<dbReference type="PANTHER" id="PTHR16450">
    <property type="entry name" value="RING FINGER PROTEIN 186"/>
    <property type="match status" value="1"/>
</dbReference>
<keyword evidence="3" id="KW-1185">Reference proteome</keyword>
<dbReference type="Gene3D" id="3.30.40.10">
    <property type="entry name" value="Zinc/RING finger domain, C3HC4 (zinc finger)"/>
    <property type="match status" value="1"/>
</dbReference>
<dbReference type="InterPro" id="IPR001841">
    <property type="entry name" value="Znf_RING"/>
</dbReference>
<dbReference type="InterPro" id="IPR027370">
    <property type="entry name" value="Znf-RING_euk"/>
</dbReference>
<dbReference type="OrthoDB" id="10266039at2759"/>
<dbReference type="Proteomes" id="UP000005239">
    <property type="component" value="Unassembled WGS sequence"/>
</dbReference>
<dbReference type="EnsemblMetazoa" id="PPA08628.1">
    <property type="protein sequence ID" value="PPA08628.1"/>
    <property type="gene ID" value="WBGene00098182"/>
</dbReference>
<dbReference type="AlphaFoldDB" id="A0A2A6BT71"/>
<protein>
    <submittedName>
        <fullName evidence="2">RING-type domain-containing protein</fullName>
    </submittedName>
</protein>
<accession>A0A2A6BT71</accession>
<accession>A0A8R1U8A8</accession>
<reference evidence="2" key="2">
    <citation type="submission" date="2022-06" db="UniProtKB">
        <authorList>
            <consortium name="EnsemblMetazoa"/>
        </authorList>
    </citation>
    <scope>IDENTIFICATION</scope>
    <source>
        <strain evidence="2">PS312</strain>
    </source>
</reference>
<gene>
    <name evidence="2" type="primary">WBGene00098182</name>
</gene>
<sequence length="365" mass="40129">MICDLCNTTKWENSLNHRLIPSSPVRREWFTARSQHGSPEIKDQPNDHLFPQPQITLIDGVITMPDHVMEPGALSVLLVPLDRTVFERFPLKSQRSKIKGQRSPEILAEFREDMGDVLACNARFSRACRDCHESDPAERVVLTRCGHAVCRECAVAHAYGASIVCPGCRERSAFVRLFVERASASKAEGPSASHADASLAPFSRVCGVCYAPNPAARAVIKSCGHVACLPCIDQLKKGLVSILQEGLERGVREVPEDIGQILESILEGETDGSDTDNDTSTTTPSDSELEEESTDEMLDQTQTATDFSHMESSVIVEQPDPAATYEDTVGGDRVSSLLATEIRQEEQFADDDDVYCCYSKRGFCC</sequence>
<dbReference type="FunFam" id="3.30.40.10:FF:001064">
    <property type="entry name" value="Uncharacterized protein"/>
    <property type="match status" value="1"/>
</dbReference>
<dbReference type="Pfam" id="PF13445">
    <property type="entry name" value="zf-RING_UBOX"/>
    <property type="match status" value="1"/>
</dbReference>
<evidence type="ECO:0000313" key="2">
    <source>
        <dbReference type="EnsemblMetazoa" id="PPA08628.1"/>
    </source>
</evidence>
<dbReference type="SMART" id="SM00184">
    <property type="entry name" value="RING"/>
    <property type="match status" value="2"/>
</dbReference>
<evidence type="ECO:0000256" key="1">
    <source>
        <dbReference type="SAM" id="MobiDB-lite"/>
    </source>
</evidence>
<dbReference type="PROSITE" id="PS50089">
    <property type="entry name" value="ZF_RING_2"/>
    <property type="match status" value="1"/>
</dbReference>
<proteinExistence type="predicted"/>
<organism evidence="2 3">
    <name type="scientific">Pristionchus pacificus</name>
    <name type="common">Parasitic nematode worm</name>
    <dbReference type="NCBI Taxonomy" id="54126"/>
    <lineage>
        <taxon>Eukaryota</taxon>
        <taxon>Metazoa</taxon>
        <taxon>Ecdysozoa</taxon>
        <taxon>Nematoda</taxon>
        <taxon>Chromadorea</taxon>
        <taxon>Rhabditida</taxon>
        <taxon>Rhabditina</taxon>
        <taxon>Diplogasteromorpha</taxon>
        <taxon>Diplogasteroidea</taxon>
        <taxon>Neodiplogasteridae</taxon>
        <taxon>Pristionchus</taxon>
    </lineage>
</organism>
<name>A0A2A6BT71_PRIPA</name>
<evidence type="ECO:0000313" key="3">
    <source>
        <dbReference type="Proteomes" id="UP000005239"/>
    </source>
</evidence>
<dbReference type="PROSITE" id="PS00518">
    <property type="entry name" value="ZF_RING_1"/>
    <property type="match status" value="1"/>
</dbReference>
<feature type="region of interest" description="Disordered" evidence="1">
    <location>
        <begin position="266"/>
        <end position="299"/>
    </location>
</feature>
<dbReference type="InterPro" id="IPR017907">
    <property type="entry name" value="Znf_RING_CS"/>
</dbReference>
<reference evidence="3" key="1">
    <citation type="journal article" date="2008" name="Nat. Genet.">
        <title>The Pristionchus pacificus genome provides a unique perspective on nematode lifestyle and parasitism.</title>
        <authorList>
            <person name="Dieterich C."/>
            <person name="Clifton S.W."/>
            <person name="Schuster L.N."/>
            <person name="Chinwalla A."/>
            <person name="Delehaunty K."/>
            <person name="Dinkelacker I."/>
            <person name="Fulton L."/>
            <person name="Fulton R."/>
            <person name="Godfrey J."/>
            <person name="Minx P."/>
            <person name="Mitreva M."/>
            <person name="Roeseler W."/>
            <person name="Tian H."/>
            <person name="Witte H."/>
            <person name="Yang S.P."/>
            <person name="Wilson R.K."/>
            <person name="Sommer R.J."/>
        </authorList>
    </citation>
    <scope>NUCLEOTIDE SEQUENCE [LARGE SCALE GENOMIC DNA]</scope>
    <source>
        <strain evidence="3">PS312</strain>
    </source>
</reference>
<dbReference type="PANTHER" id="PTHR16450:SF1">
    <property type="entry name" value="PROTEIN CBG12045"/>
    <property type="match status" value="1"/>
</dbReference>
<dbReference type="InterPro" id="IPR013083">
    <property type="entry name" value="Znf_RING/FYVE/PHD"/>
</dbReference>
<dbReference type="SUPFAM" id="SSF57850">
    <property type="entry name" value="RING/U-box"/>
    <property type="match status" value="1"/>
</dbReference>
<feature type="compositionally biased region" description="Acidic residues" evidence="1">
    <location>
        <begin position="287"/>
        <end position="298"/>
    </location>
</feature>
<feature type="compositionally biased region" description="Acidic residues" evidence="1">
    <location>
        <begin position="266"/>
        <end position="277"/>
    </location>
</feature>